<dbReference type="Proteomes" id="UP000297403">
    <property type="component" value="Unassembled WGS sequence"/>
</dbReference>
<evidence type="ECO:0000313" key="1">
    <source>
        <dbReference type="EMBL" id="TFC49995.1"/>
    </source>
</evidence>
<accession>A0AAQ2C7G3</accession>
<sequence>MQNSDQIVATLRSRFRPFYAGFLHTGDWATDGSIADLTGQRSDTIMVVHVPENRENIYVNVDHA</sequence>
<gene>
    <name evidence="1" type="ORF">E3O49_05570</name>
</gene>
<name>A0AAQ2C7G3_9MICO</name>
<dbReference type="EMBL" id="SOFY01000022">
    <property type="protein sequence ID" value="TFC49995.1"/>
    <property type="molecule type" value="Genomic_DNA"/>
</dbReference>
<dbReference type="AlphaFoldDB" id="A0AAQ2C7G3"/>
<protein>
    <submittedName>
        <fullName evidence="1">Uncharacterized protein</fullName>
    </submittedName>
</protein>
<organism evidence="1 2">
    <name type="scientific">Cryobacterium shii</name>
    <dbReference type="NCBI Taxonomy" id="1259235"/>
    <lineage>
        <taxon>Bacteria</taxon>
        <taxon>Bacillati</taxon>
        <taxon>Actinomycetota</taxon>
        <taxon>Actinomycetes</taxon>
        <taxon>Micrococcales</taxon>
        <taxon>Microbacteriaceae</taxon>
        <taxon>Cryobacterium</taxon>
    </lineage>
</organism>
<dbReference type="RefSeq" id="WP_134451127.1">
    <property type="nucleotide sequence ID" value="NZ_SOFY01000022.1"/>
</dbReference>
<keyword evidence="2" id="KW-1185">Reference proteome</keyword>
<comment type="caution">
    <text evidence="1">The sequence shown here is derived from an EMBL/GenBank/DDBJ whole genome shotgun (WGS) entry which is preliminary data.</text>
</comment>
<reference evidence="1 2" key="1">
    <citation type="submission" date="2019-03" db="EMBL/GenBank/DDBJ databases">
        <title>Genomics of glacier-inhabiting Cryobacterium strains.</title>
        <authorList>
            <person name="Liu Q."/>
            <person name="Xin Y.-H."/>
        </authorList>
    </citation>
    <scope>NUCLEOTIDE SEQUENCE [LARGE SCALE GENOMIC DNA]</scope>
    <source>
        <strain evidence="2">TMT1-22</strain>
    </source>
</reference>
<proteinExistence type="predicted"/>
<evidence type="ECO:0000313" key="2">
    <source>
        <dbReference type="Proteomes" id="UP000297403"/>
    </source>
</evidence>